<organism evidence="2 3">
    <name type="scientific">Rhizophagus irregularis</name>
    <dbReference type="NCBI Taxonomy" id="588596"/>
    <lineage>
        <taxon>Eukaryota</taxon>
        <taxon>Fungi</taxon>
        <taxon>Fungi incertae sedis</taxon>
        <taxon>Mucoromycota</taxon>
        <taxon>Glomeromycotina</taxon>
        <taxon>Glomeromycetes</taxon>
        <taxon>Glomerales</taxon>
        <taxon>Glomeraceae</taxon>
        <taxon>Rhizophagus</taxon>
    </lineage>
</organism>
<sequence>MSLNENEVFEVQIYTRKYQIGTCFTCQKCLYCGKDLSFVNCHCNKNEKPAKNNRTAKVRGYRGLCYDANNSQPFLKEFMNKSNLKFGYEVNLETSFYCSLCTACNSKISRENNKFEKEIKKEKNGTKSDIFSEESGTLIVVNPVTELQLRISIKNGKEVLPSILVNWSFDDIKYIDFSTKVEQLVSEHIGLTFNSEYFLAYKGNSEVGAGTLLDNEITFEEFLKDFQRYISNKKKVMIIVTMKDKKKNKKKREYKDDNLENTASEETEEEIPKPKSVKTKKKGSATNRIPKESKLDEKEKMIGEIMMQLKDKYVCNLHNHKHCFVKDGRHLFLSNVSFSMWAQDIFKNNTDFETPPNHAIFSMLHSVKPTSCNSSNLNSNENSSLPILNIIQNYISEAPSINEFLEELDRKYGANKFTCYLQKFEEEEIRVNQLFRLSDAEYNFIGISKIGIRQTLRDESKKFV</sequence>
<feature type="region of interest" description="Disordered" evidence="1">
    <location>
        <begin position="250"/>
        <end position="295"/>
    </location>
</feature>
<name>A0A2N1MFL4_9GLOM</name>
<reference evidence="2 3" key="1">
    <citation type="submission" date="2016-04" db="EMBL/GenBank/DDBJ databases">
        <title>Genome analyses suggest a sexual origin of heterokaryosis in a supposedly ancient asexual fungus.</title>
        <authorList>
            <person name="Ropars J."/>
            <person name="Sedzielewska K."/>
            <person name="Noel J."/>
            <person name="Charron P."/>
            <person name="Farinelli L."/>
            <person name="Marton T."/>
            <person name="Kruger M."/>
            <person name="Pelin A."/>
            <person name="Brachmann A."/>
            <person name="Corradi N."/>
        </authorList>
    </citation>
    <scope>NUCLEOTIDE SEQUENCE [LARGE SCALE GENOMIC DNA]</scope>
    <source>
        <strain evidence="2 3">C2</strain>
    </source>
</reference>
<reference evidence="2 3" key="2">
    <citation type="submission" date="2017-10" db="EMBL/GenBank/DDBJ databases">
        <title>Extensive intraspecific genome diversity in a model arbuscular mycorrhizal fungus.</title>
        <authorList>
            <person name="Chen E.C.H."/>
            <person name="Morin E."/>
            <person name="Baudet D."/>
            <person name="Noel J."/>
            <person name="Ndikumana S."/>
            <person name="Charron P."/>
            <person name="St-Onge C."/>
            <person name="Giorgi J."/>
            <person name="Grigoriev I.V."/>
            <person name="Roux C."/>
            <person name="Martin F.M."/>
            <person name="Corradi N."/>
        </authorList>
    </citation>
    <scope>NUCLEOTIDE SEQUENCE [LARGE SCALE GENOMIC DNA]</scope>
    <source>
        <strain evidence="2 3">C2</strain>
    </source>
</reference>
<dbReference type="EMBL" id="LLXL01002595">
    <property type="protein sequence ID" value="PKK60416.1"/>
    <property type="molecule type" value="Genomic_DNA"/>
</dbReference>
<dbReference type="AlphaFoldDB" id="A0A2N1MFL4"/>
<protein>
    <recommendedName>
        <fullName evidence="4">SAM domain-containing protein</fullName>
    </recommendedName>
</protein>
<evidence type="ECO:0000313" key="2">
    <source>
        <dbReference type="EMBL" id="PKK60416.1"/>
    </source>
</evidence>
<dbReference type="VEuPathDB" id="FungiDB:RhiirA1_529078"/>
<evidence type="ECO:0008006" key="4">
    <source>
        <dbReference type="Google" id="ProtNLM"/>
    </source>
</evidence>
<dbReference type="VEuPathDB" id="FungiDB:FUN_008155"/>
<dbReference type="Proteomes" id="UP000233469">
    <property type="component" value="Unassembled WGS sequence"/>
</dbReference>
<accession>A0A2N1MFL4</accession>
<evidence type="ECO:0000313" key="3">
    <source>
        <dbReference type="Proteomes" id="UP000233469"/>
    </source>
</evidence>
<gene>
    <name evidence="2" type="ORF">RhiirC2_793337</name>
</gene>
<evidence type="ECO:0000256" key="1">
    <source>
        <dbReference type="SAM" id="MobiDB-lite"/>
    </source>
</evidence>
<comment type="caution">
    <text evidence="2">The sequence shown here is derived from an EMBL/GenBank/DDBJ whole genome shotgun (WGS) entry which is preliminary data.</text>
</comment>
<dbReference type="VEuPathDB" id="FungiDB:RhiirFUN_022235"/>
<proteinExistence type="predicted"/>